<dbReference type="PANTHER" id="PTHR43103:SF3">
    <property type="entry name" value="ADP-L-GLYCERO-D-MANNO-HEPTOSE-6-EPIMERASE"/>
    <property type="match status" value="1"/>
</dbReference>
<dbReference type="PANTHER" id="PTHR43103">
    <property type="entry name" value="NUCLEOSIDE-DIPHOSPHATE-SUGAR EPIMERASE"/>
    <property type="match status" value="1"/>
</dbReference>
<organism evidence="4 5">
    <name type="scientific">Pyricularia oryzae</name>
    <name type="common">Rice blast fungus</name>
    <name type="synonym">Magnaporthe oryzae</name>
    <dbReference type="NCBI Taxonomy" id="318829"/>
    <lineage>
        <taxon>Eukaryota</taxon>
        <taxon>Fungi</taxon>
        <taxon>Dikarya</taxon>
        <taxon>Ascomycota</taxon>
        <taxon>Pezizomycotina</taxon>
        <taxon>Sordariomycetes</taxon>
        <taxon>Sordariomycetidae</taxon>
        <taxon>Magnaporthales</taxon>
        <taxon>Pyriculariaceae</taxon>
        <taxon>Pyricularia</taxon>
    </lineage>
</organism>
<dbReference type="Pfam" id="PF01370">
    <property type="entry name" value="Epimerase"/>
    <property type="match status" value="1"/>
</dbReference>
<dbReference type="InterPro" id="IPR036291">
    <property type="entry name" value="NAD(P)-bd_dom_sf"/>
</dbReference>
<keyword evidence="1" id="KW-0521">NADP</keyword>
<keyword evidence="2" id="KW-0119">Carbohydrate metabolism</keyword>
<gene>
    <name evidence="4" type="ORF">PoMZ_07189</name>
</gene>
<dbReference type="EMBL" id="CP034207">
    <property type="protein sequence ID" value="QBZ60250.1"/>
    <property type="molecule type" value="Genomic_DNA"/>
</dbReference>
<dbReference type="Gene3D" id="3.40.50.720">
    <property type="entry name" value="NAD(P)-binding Rossmann-like Domain"/>
    <property type="match status" value="1"/>
</dbReference>
<dbReference type="InterPro" id="IPR001509">
    <property type="entry name" value="Epimerase_deHydtase"/>
</dbReference>
<proteinExistence type="predicted"/>
<evidence type="ECO:0000313" key="5">
    <source>
        <dbReference type="Proteomes" id="UP000294847"/>
    </source>
</evidence>
<reference evidence="4 5" key="1">
    <citation type="journal article" date="2019" name="Mol. Biol. Evol.">
        <title>Blast fungal genomes show frequent chromosomal changes, gene gains and losses, and effector gene turnover.</title>
        <authorList>
            <person name="Gomez Luciano L.B."/>
            <person name="Jason Tsai I."/>
            <person name="Chuma I."/>
            <person name="Tosa Y."/>
            <person name="Chen Y.H."/>
            <person name="Li J.Y."/>
            <person name="Li M.Y."/>
            <person name="Jade Lu M.Y."/>
            <person name="Nakayashiki H."/>
            <person name="Li W.H."/>
        </authorList>
    </citation>
    <scope>NUCLEOTIDE SEQUENCE [LARGE SCALE GENOMIC DNA]</scope>
    <source>
        <strain evidence="4">MZ5-1-6</strain>
    </source>
</reference>
<name>A0A4P7NEH0_PYROR</name>
<sequence>MSAQNKPTILITGASGMIGPLLAARLLSTDTHRVVLTDVVAPTVPPSVAHPENAVCIQADLTNPAALEALVAASQPLTAAFVFHGIMSAGSEADPALAMRVNFDATRALLTHLASTNRGLRVVYASSNAVYGTPLPDLVTPATTPTPTGTYGATKYMCEVLVNDMTRRGLVDAYSVRFPTVSVRPGAPSNAASAFLSGIIREPLAGLPCVVPIADRAFRATLCTPRVCVENLVRVLGWPADKLPPHTRALNFPGIVSSVQEMLDALVRYGGEDKAGLVSFEEDEVKGRLLRSWAWNLDYSRELGLGLVQDENTDQLVRDMAFIAPENAVATAAAHL</sequence>
<dbReference type="SUPFAM" id="SSF51735">
    <property type="entry name" value="NAD(P)-binding Rossmann-fold domains"/>
    <property type="match status" value="1"/>
</dbReference>
<evidence type="ECO:0000313" key="4">
    <source>
        <dbReference type="EMBL" id="QBZ60250.1"/>
    </source>
</evidence>
<accession>A0A4P7NEH0</accession>
<dbReference type="Gene3D" id="3.90.25.10">
    <property type="entry name" value="UDP-galactose 4-epimerase, domain 1"/>
    <property type="match status" value="1"/>
</dbReference>
<dbReference type="Proteomes" id="UP000294847">
    <property type="component" value="Chromosome 4"/>
</dbReference>
<evidence type="ECO:0000256" key="2">
    <source>
        <dbReference type="ARBA" id="ARBA00023277"/>
    </source>
</evidence>
<dbReference type="AlphaFoldDB" id="A0A4P7NEH0"/>
<evidence type="ECO:0000259" key="3">
    <source>
        <dbReference type="Pfam" id="PF01370"/>
    </source>
</evidence>
<evidence type="ECO:0000256" key="1">
    <source>
        <dbReference type="ARBA" id="ARBA00022857"/>
    </source>
</evidence>
<feature type="domain" description="NAD-dependent epimerase/dehydratase" evidence="3">
    <location>
        <begin position="9"/>
        <end position="211"/>
    </location>
</feature>
<protein>
    <recommendedName>
        <fullName evidence="3">NAD-dependent epimerase/dehydratase domain-containing protein</fullName>
    </recommendedName>
</protein>